<sequence length="280" mass="31330">MLVARPQTIDLHAHTRYSDGSLSVMELLHHAREHGVETIAITDHDSLGAHYELASQSEDLPCHVITGLEISTQYLNREIHIVGLNLNIHEPGIVQFVAQQQAYRQQRLLEFANRLEQLGMEGVVGEVEALSAESVTRTHLAQIMVRRGWAKDANRAFKQYIGRKSKAYVKAKWPTIEQAVSAIRGAGGKAVLAHPGRYQLSRKQLALMLEDFAAAGGQAVELAYPNMDPQLARWMTEKALNLALQGSQGADFHNPEWRWVKPGFFADLPKSIVPVWQDFL</sequence>
<dbReference type="EMBL" id="CP133548">
    <property type="protein sequence ID" value="WMS87198.1"/>
    <property type="molecule type" value="Genomic_DNA"/>
</dbReference>
<dbReference type="Gene3D" id="3.20.20.140">
    <property type="entry name" value="Metal-dependent hydrolases"/>
    <property type="match status" value="1"/>
</dbReference>
<dbReference type="InterPro" id="IPR016195">
    <property type="entry name" value="Pol/histidinol_Pase-like"/>
</dbReference>
<accession>A0AA51RT60</accession>
<dbReference type="KEGG" id="plei:Q9312_18495"/>
<dbReference type="GO" id="GO:0035312">
    <property type="term" value="F:5'-3' DNA exonuclease activity"/>
    <property type="evidence" value="ECO:0007669"/>
    <property type="project" value="TreeGrafter"/>
</dbReference>
<dbReference type="CDD" id="cd07438">
    <property type="entry name" value="PHP_HisPPase_AMP"/>
    <property type="match status" value="1"/>
</dbReference>
<dbReference type="Proteomes" id="UP001239782">
    <property type="component" value="Chromosome"/>
</dbReference>
<dbReference type="InterPro" id="IPR052018">
    <property type="entry name" value="PHP_domain"/>
</dbReference>
<feature type="domain" description="Polymerase/histidinol phosphatase N-terminal" evidence="1">
    <location>
        <begin position="9"/>
        <end position="74"/>
    </location>
</feature>
<dbReference type="Gene3D" id="1.10.150.650">
    <property type="match status" value="1"/>
</dbReference>
<keyword evidence="3" id="KW-1185">Reference proteome</keyword>
<reference evidence="2 3" key="1">
    <citation type="submission" date="2023-08" db="EMBL/GenBank/DDBJ databases">
        <title>Pleionea litopenaei sp. nov., isolated from stomach of juvenile Litopenaeus vannamei.</title>
        <authorList>
            <person name="Rho A.M."/>
            <person name="Hwang C.Y."/>
        </authorList>
    </citation>
    <scope>NUCLEOTIDE SEQUENCE [LARGE SCALE GENOMIC DNA]</scope>
    <source>
        <strain evidence="2 3">HL-JVS1</strain>
    </source>
</reference>
<evidence type="ECO:0000313" key="3">
    <source>
        <dbReference type="Proteomes" id="UP001239782"/>
    </source>
</evidence>
<organism evidence="2 3">
    <name type="scientific">Pleionea litopenaei</name>
    <dbReference type="NCBI Taxonomy" id="3070815"/>
    <lineage>
        <taxon>Bacteria</taxon>
        <taxon>Pseudomonadati</taxon>
        <taxon>Pseudomonadota</taxon>
        <taxon>Gammaproteobacteria</taxon>
        <taxon>Oceanospirillales</taxon>
        <taxon>Pleioneaceae</taxon>
        <taxon>Pleionea</taxon>
    </lineage>
</organism>
<dbReference type="PANTHER" id="PTHR42924:SF3">
    <property type="entry name" value="POLYMERASE_HISTIDINOL PHOSPHATASE N-TERMINAL DOMAIN-CONTAINING PROTEIN"/>
    <property type="match status" value="1"/>
</dbReference>
<evidence type="ECO:0000313" key="2">
    <source>
        <dbReference type="EMBL" id="WMS87198.1"/>
    </source>
</evidence>
<dbReference type="SMART" id="SM00481">
    <property type="entry name" value="POLIIIAc"/>
    <property type="match status" value="1"/>
</dbReference>
<dbReference type="RefSeq" id="WP_309202337.1">
    <property type="nucleotide sequence ID" value="NZ_CP133548.1"/>
</dbReference>
<dbReference type="SUPFAM" id="SSF89550">
    <property type="entry name" value="PHP domain-like"/>
    <property type="match status" value="1"/>
</dbReference>
<dbReference type="PANTHER" id="PTHR42924">
    <property type="entry name" value="EXONUCLEASE"/>
    <property type="match status" value="1"/>
</dbReference>
<name>A0AA51RT60_9GAMM</name>
<dbReference type="InterPro" id="IPR003141">
    <property type="entry name" value="Pol/His_phosphatase_N"/>
</dbReference>
<dbReference type="GO" id="GO:0004534">
    <property type="term" value="F:5'-3' RNA exonuclease activity"/>
    <property type="evidence" value="ECO:0007669"/>
    <property type="project" value="TreeGrafter"/>
</dbReference>
<gene>
    <name evidence="2" type="ORF">Q9312_18495</name>
</gene>
<evidence type="ECO:0000259" key="1">
    <source>
        <dbReference type="SMART" id="SM00481"/>
    </source>
</evidence>
<dbReference type="Pfam" id="PF02811">
    <property type="entry name" value="PHP"/>
    <property type="match status" value="1"/>
</dbReference>
<proteinExistence type="predicted"/>
<dbReference type="InterPro" id="IPR004013">
    <property type="entry name" value="PHP_dom"/>
</dbReference>
<dbReference type="AlphaFoldDB" id="A0AA51RT60"/>
<protein>
    <submittedName>
        <fullName evidence="2">PHP domain-containing protein</fullName>
    </submittedName>
</protein>